<organism evidence="2 3">
    <name type="scientific">Panagrellus redivivus</name>
    <name type="common">Microworm</name>
    <dbReference type="NCBI Taxonomy" id="6233"/>
    <lineage>
        <taxon>Eukaryota</taxon>
        <taxon>Metazoa</taxon>
        <taxon>Ecdysozoa</taxon>
        <taxon>Nematoda</taxon>
        <taxon>Chromadorea</taxon>
        <taxon>Rhabditida</taxon>
        <taxon>Tylenchina</taxon>
        <taxon>Panagrolaimomorpha</taxon>
        <taxon>Panagrolaimoidea</taxon>
        <taxon>Panagrolaimidae</taxon>
        <taxon>Panagrellus</taxon>
    </lineage>
</organism>
<sequence length="102" mass="11450">MSRDAFRRRVPTLSTHVLEVEAFCTRTREALLFAIVIVEEGVILPADRSGQSEAPRLGRGSGGKSIRRGDEQARTEYETGQRAPHSLTFPGFTSLRLRTHQR</sequence>
<evidence type="ECO:0000313" key="2">
    <source>
        <dbReference type="Proteomes" id="UP000492821"/>
    </source>
</evidence>
<evidence type="ECO:0000313" key="3">
    <source>
        <dbReference type="WBParaSite" id="Pan_g2081.t1"/>
    </source>
</evidence>
<reference evidence="2" key="1">
    <citation type="journal article" date="2013" name="Genetics">
        <title>The draft genome and transcriptome of Panagrellus redivivus are shaped by the harsh demands of a free-living lifestyle.</title>
        <authorList>
            <person name="Srinivasan J."/>
            <person name="Dillman A.R."/>
            <person name="Macchietto M.G."/>
            <person name="Heikkinen L."/>
            <person name="Lakso M."/>
            <person name="Fracchia K.M."/>
            <person name="Antoshechkin I."/>
            <person name="Mortazavi A."/>
            <person name="Wong G."/>
            <person name="Sternberg P.W."/>
        </authorList>
    </citation>
    <scope>NUCLEOTIDE SEQUENCE [LARGE SCALE GENOMIC DNA]</scope>
    <source>
        <strain evidence="2">MT8872</strain>
    </source>
</reference>
<feature type="region of interest" description="Disordered" evidence="1">
    <location>
        <begin position="48"/>
        <end position="102"/>
    </location>
</feature>
<proteinExistence type="predicted"/>
<dbReference type="Proteomes" id="UP000492821">
    <property type="component" value="Unassembled WGS sequence"/>
</dbReference>
<dbReference type="AlphaFoldDB" id="A0A7E4VGE7"/>
<feature type="compositionally biased region" description="Basic and acidic residues" evidence="1">
    <location>
        <begin position="67"/>
        <end position="79"/>
    </location>
</feature>
<evidence type="ECO:0000256" key="1">
    <source>
        <dbReference type="SAM" id="MobiDB-lite"/>
    </source>
</evidence>
<reference evidence="3" key="2">
    <citation type="submission" date="2020-10" db="UniProtKB">
        <authorList>
            <consortium name="WormBaseParasite"/>
        </authorList>
    </citation>
    <scope>IDENTIFICATION</scope>
</reference>
<name>A0A7E4VGE7_PANRE</name>
<dbReference type="WBParaSite" id="Pan_g2081.t1">
    <property type="protein sequence ID" value="Pan_g2081.t1"/>
    <property type="gene ID" value="Pan_g2081"/>
</dbReference>
<keyword evidence="2" id="KW-1185">Reference proteome</keyword>
<accession>A0A7E4VGE7</accession>
<protein>
    <submittedName>
        <fullName evidence="3">Transposase</fullName>
    </submittedName>
</protein>